<name>A0AAW8THR6_9ENTE</name>
<accession>A0AAW8THR6</accession>
<protein>
    <submittedName>
        <fullName evidence="1">Uncharacterized protein</fullName>
    </submittedName>
</protein>
<dbReference type="EMBL" id="JARPXL010000039">
    <property type="protein sequence ID" value="MDT2546667.1"/>
    <property type="molecule type" value="Genomic_DNA"/>
</dbReference>
<proteinExistence type="predicted"/>
<dbReference type="AlphaFoldDB" id="A0AAW8THR6"/>
<gene>
    <name evidence="1" type="ORF">P7D69_20260</name>
</gene>
<evidence type="ECO:0000313" key="2">
    <source>
        <dbReference type="Proteomes" id="UP001254770"/>
    </source>
</evidence>
<comment type="caution">
    <text evidence="1">The sequence shown here is derived from an EMBL/GenBank/DDBJ whole genome shotgun (WGS) entry which is preliminary data.</text>
</comment>
<evidence type="ECO:0000313" key="1">
    <source>
        <dbReference type="EMBL" id="MDT2546667.1"/>
    </source>
</evidence>
<reference evidence="1" key="1">
    <citation type="submission" date="2023-03" db="EMBL/GenBank/DDBJ databases">
        <authorList>
            <person name="Shen W."/>
            <person name="Cai J."/>
        </authorList>
    </citation>
    <scope>NUCLEOTIDE SEQUENCE</scope>
    <source>
        <strain evidence="1">Y15</strain>
    </source>
</reference>
<dbReference type="Proteomes" id="UP001254770">
    <property type="component" value="Unassembled WGS sequence"/>
</dbReference>
<organism evidence="1 2">
    <name type="scientific">Enterococcus raffinosus</name>
    <dbReference type="NCBI Taxonomy" id="71452"/>
    <lineage>
        <taxon>Bacteria</taxon>
        <taxon>Bacillati</taxon>
        <taxon>Bacillota</taxon>
        <taxon>Bacilli</taxon>
        <taxon>Lactobacillales</taxon>
        <taxon>Enterococcaceae</taxon>
        <taxon>Enterococcus</taxon>
    </lineage>
</organism>
<dbReference type="RefSeq" id="WP_222225471.1">
    <property type="nucleotide sequence ID" value="NZ_CP081846.1"/>
</dbReference>
<sequence length="55" mass="6590">MSNKELVAIKEKKKAEHKKRVESIKQNGSWQSFDELQPFQEVNEETYFEVFKLSE</sequence>